<organism evidence="11 12">
    <name type="scientific">Thermocrinis minervae</name>
    <dbReference type="NCBI Taxonomy" id="381751"/>
    <lineage>
        <taxon>Bacteria</taxon>
        <taxon>Pseudomonadati</taxon>
        <taxon>Aquificota</taxon>
        <taxon>Aquificia</taxon>
        <taxon>Aquificales</taxon>
        <taxon>Aquificaceae</taxon>
        <taxon>Thermocrinis</taxon>
    </lineage>
</organism>
<comment type="similarity">
    <text evidence="4 8">Belongs to the glycosyltransferase 1 family. Bacterial/plant glycogen synthase subfamily.</text>
</comment>
<evidence type="ECO:0000259" key="9">
    <source>
        <dbReference type="Pfam" id="PF00534"/>
    </source>
</evidence>
<dbReference type="PANTHER" id="PTHR45825:SF11">
    <property type="entry name" value="ALPHA AMYLASE DOMAIN-CONTAINING PROTEIN"/>
    <property type="match status" value="1"/>
</dbReference>
<dbReference type="SUPFAM" id="SSF53756">
    <property type="entry name" value="UDP-Glycosyltransferase/glycogen phosphorylase"/>
    <property type="match status" value="1"/>
</dbReference>
<dbReference type="RefSeq" id="WP_079654207.1">
    <property type="nucleotide sequence ID" value="NZ_LT670846.1"/>
</dbReference>
<dbReference type="Pfam" id="PF08323">
    <property type="entry name" value="Glyco_transf_5"/>
    <property type="match status" value="1"/>
</dbReference>
<proteinExistence type="inferred from homology"/>
<dbReference type="NCBIfam" id="TIGR02095">
    <property type="entry name" value="glgA"/>
    <property type="match status" value="1"/>
</dbReference>
<evidence type="ECO:0000256" key="5">
    <source>
        <dbReference type="ARBA" id="ARBA00022676"/>
    </source>
</evidence>
<dbReference type="STRING" id="381751.SAMN05444391_1100"/>
<feature type="domain" description="Glycosyl transferase family 1" evidence="9">
    <location>
        <begin position="275"/>
        <end position="430"/>
    </location>
</feature>
<keyword evidence="12" id="KW-1185">Reference proteome</keyword>
<comment type="catalytic activity">
    <reaction evidence="1 8">
        <text>[(1-&gt;4)-alpha-D-glucosyl](n) + ADP-alpha-D-glucose = [(1-&gt;4)-alpha-D-glucosyl](n+1) + ADP + H(+)</text>
        <dbReference type="Rhea" id="RHEA:18189"/>
        <dbReference type="Rhea" id="RHEA-COMP:9584"/>
        <dbReference type="Rhea" id="RHEA-COMP:9587"/>
        <dbReference type="ChEBI" id="CHEBI:15378"/>
        <dbReference type="ChEBI" id="CHEBI:15444"/>
        <dbReference type="ChEBI" id="CHEBI:57498"/>
        <dbReference type="ChEBI" id="CHEBI:456216"/>
        <dbReference type="EC" id="2.4.1.21"/>
    </reaction>
</comment>
<sequence length="458" mass="53105">MRVVIVASELYPYAKTGGLGDFTHCLLKGLRELGVDAYACLPLYGWIDKGDLIYVGKVEVKLSRLWEYDVYRNDRVYFFDNPELFHRDYVYGPPWGGYWDNHLRFGSFCWAVCEAIQKEFLKTDVVHTNDWHTALIPLILKYIYRTDHKHVFTIHNIAYQGVFGKHVMDELKLPWELFHMDGIEFWGNVCFLKAGIAFCDVLTTVSPTHAEEIKDPRYGFGLDGFIRKHSHKLVGIVNGVDYKTWNPETDPSLWYNYTRKDLRGKAYNKRMLCKEFGLDEKLPLISYISRYAYQKGVELLLEGFERIVKLRANYFFLGSGEYGPFIKDAEDHLPNVRVVTTFNEDLSRKLYGSSDFILMPSLYEPCGITQLIGMRYGCIPIVRKTGGLSDTVKDISADGYGIVFENFEVPDLVCAVERAIDLYHARQRFLKLVKKVMSLDFSCRNMSEKYLELYTSTK</sequence>
<dbReference type="EMBL" id="LT670846">
    <property type="protein sequence ID" value="SHK46296.1"/>
    <property type="molecule type" value="Genomic_DNA"/>
</dbReference>
<dbReference type="HAMAP" id="MF_00484">
    <property type="entry name" value="Glycogen_synth"/>
    <property type="match status" value="1"/>
</dbReference>
<evidence type="ECO:0000313" key="11">
    <source>
        <dbReference type="EMBL" id="SHK46296.1"/>
    </source>
</evidence>
<protein>
    <recommendedName>
        <fullName evidence="8">Glycogen synthase</fullName>
        <ecNumber evidence="8">2.4.1.21</ecNumber>
    </recommendedName>
    <alternativeName>
        <fullName evidence="8">Starch [bacterial glycogen] synthase</fullName>
    </alternativeName>
</protein>
<dbReference type="InterPro" id="IPR013534">
    <property type="entry name" value="Starch_synth_cat_dom"/>
</dbReference>
<evidence type="ECO:0000256" key="7">
    <source>
        <dbReference type="ARBA" id="ARBA00023056"/>
    </source>
</evidence>
<dbReference type="Gene3D" id="3.40.50.2000">
    <property type="entry name" value="Glycogen Phosphorylase B"/>
    <property type="match status" value="2"/>
</dbReference>
<dbReference type="AlphaFoldDB" id="A0A1M6SNR3"/>
<dbReference type="PANTHER" id="PTHR45825">
    <property type="entry name" value="GRANULE-BOUND STARCH SYNTHASE 1, CHLOROPLASTIC/AMYLOPLASTIC"/>
    <property type="match status" value="1"/>
</dbReference>
<feature type="domain" description="Starch synthase catalytic" evidence="10">
    <location>
        <begin position="2"/>
        <end position="228"/>
    </location>
</feature>
<evidence type="ECO:0000256" key="8">
    <source>
        <dbReference type="HAMAP-Rule" id="MF_00484"/>
    </source>
</evidence>
<dbReference type="OrthoDB" id="9808590at2"/>
<accession>A0A1M6SNR3</accession>
<evidence type="ECO:0000313" key="12">
    <source>
        <dbReference type="Proteomes" id="UP000189810"/>
    </source>
</evidence>
<keyword evidence="7 8" id="KW-0320">Glycogen biosynthesis</keyword>
<feature type="binding site" evidence="8">
    <location>
        <position position="15"/>
    </location>
    <ligand>
        <name>ADP-alpha-D-glucose</name>
        <dbReference type="ChEBI" id="CHEBI:57498"/>
    </ligand>
</feature>
<dbReference type="CDD" id="cd03791">
    <property type="entry name" value="GT5_Glycogen_synthase_DULL1-like"/>
    <property type="match status" value="1"/>
</dbReference>
<dbReference type="InterPro" id="IPR011835">
    <property type="entry name" value="GS/SS"/>
</dbReference>
<evidence type="ECO:0000256" key="3">
    <source>
        <dbReference type="ARBA" id="ARBA00004964"/>
    </source>
</evidence>
<evidence type="ECO:0000256" key="2">
    <source>
        <dbReference type="ARBA" id="ARBA00002764"/>
    </source>
</evidence>
<gene>
    <name evidence="8" type="primary">glgA</name>
    <name evidence="11" type="ORF">SAMN05444391_1100</name>
</gene>
<dbReference type="GO" id="GO:0009011">
    <property type="term" value="F:alpha-1,4-glucan glucosyltransferase (ADP-glucose donor) activity"/>
    <property type="evidence" value="ECO:0007669"/>
    <property type="project" value="UniProtKB-UniRule"/>
</dbReference>
<keyword evidence="6 8" id="KW-0808">Transferase</keyword>
<dbReference type="GO" id="GO:0004373">
    <property type="term" value="F:alpha-1,4-glucan glucosyltransferase (UDP-glucose donor) activity"/>
    <property type="evidence" value="ECO:0007669"/>
    <property type="project" value="InterPro"/>
</dbReference>
<dbReference type="EC" id="2.4.1.21" evidence="8"/>
<dbReference type="InterPro" id="IPR001296">
    <property type="entry name" value="Glyco_trans_1"/>
</dbReference>
<evidence type="ECO:0000259" key="10">
    <source>
        <dbReference type="Pfam" id="PF08323"/>
    </source>
</evidence>
<dbReference type="GO" id="GO:0005978">
    <property type="term" value="P:glycogen biosynthetic process"/>
    <property type="evidence" value="ECO:0007669"/>
    <property type="project" value="UniProtKB-UniRule"/>
</dbReference>
<dbReference type="Proteomes" id="UP000189810">
    <property type="component" value="Chromosome I"/>
</dbReference>
<evidence type="ECO:0000256" key="1">
    <source>
        <dbReference type="ARBA" id="ARBA00001478"/>
    </source>
</evidence>
<comment type="function">
    <text evidence="2 8">Synthesizes alpha-1,4-glucan chains using ADP-glucose.</text>
</comment>
<name>A0A1M6SNR3_9AQUI</name>
<evidence type="ECO:0000256" key="6">
    <source>
        <dbReference type="ARBA" id="ARBA00022679"/>
    </source>
</evidence>
<comment type="pathway">
    <text evidence="3 8">Glycan biosynthesis; glycogen biosynthesis.</text>
</comment>
<reference evidence="11 12" key="1">
    <citation type="submission" date="2016-11" db="EMBL/GenBank/DDBJ databases">
        <authorList>
            <person name="Jaros S."/>
            <person name="Januszkiewicz K."/>
            <person name="Wedrychowicz H."/>
        </authorList>
    </citation>
    <scope>NUCLEOTIDE SEQUENCE [LARGE SCALE GENOMIC DNA]</scope>
    <source>
        <strain evidence="11 12">DSM 19557</strain>
    </source>
</reference>
<evidence type="ECO:0000256" key="4">
    <source>
        <dbReference type="ARBA" id="ARBA00010281"/>
    </source>
</evidence>
<dbReference type="Pfam" id="PF00534">
    <property type="entry name" value="Glycos_transf_1"/>
    <property type="match status" value="1"/>
</dbReference>
<dbReference type="UniPathway" id="UPA00164"/>
<keyword evidence="5 8" id="KW-0328">Glycosyltransferase</keyword>